<accession>A0A2P2IUQ1</accession>
<feature type="region of interest" description="Disordered" evidence="1">
    <location>
        <begin position="1"/>
        <end position="52"/>
    </location>
</feature>
<name>A0A2P2IUQ1_RHIMU</name>
<reference evidence="2" key="1">
    <citation type="submission" date="2018-02" db="EMBL/GenBank/DDBJ databases">
        <title>Rhizophora mucronata_Transcriptome.</title>
        <authorList>
            <person name="Meera S.P."/>
            <person name="Sreeshan A."/>
            <person name="Augustine A."/>
        </authorList>
    </citation>
    <scope>NUCLEOTIDE SEQUENCE</scope>
    <source>
        <tissue evidence="2">Leaf</tissue>
    </source>
</reference>
<protein>
    <submittedName>
        <fullName evidence="2">Uncharacterized protein</fullName>
    </submittedName>
</protein>
<proteinExistence type="predicted"/>
<evidence type="ECO:0000313" key="2">
    <source>
        <dbReference type="EMBL" id="MBW84923.1"/>
    </source>
</evidence>
<evidence type="ECO:0000256" key="1">
    <source>
        <dbReference type="SAM" id="MobiDB-lite"/>
    </source>
</evidence>
<dbReference type="EMBL" id="GGEC01004440">
    <property type="protein sequence ID" value="MBW84923.1"/>
    <property type="molecule type" value="Transcribed_RNA"/>
</dbReference>
<organism evidence="2">
    <name type="scientific">Rhizophora mucronata</name>
    <name type="common">Asiatic mangrove</name>
    <dbReference type="NCBI Taxonomy" id="61149"/>
    <lineage>
        <taxon>Eukaryota</taxon>
        <taxon>Viridiplantae</taxon>
        <taxon>Streptophyta</taxon>
        <taxon>Embryophyta</taxon>
        <taxon>Tracheophyta</taxon>
        <taxon>Spermatophyta</taxon>
        <taxon>Magnoliopsida</taxon>
        <taxon>eudicotyledons</taxon>
        <taxon>Gunneridae</taxon>
        <taxon>Pentapetalae</taxon>
        <taxon>rosids</taxon>
        <taxon>fabids</taxon>
        <taxon>Malpighiales</taxon>
        <taxon>Rhizophoraceae</taxon>
        <taxon>Rhizophora</taxon>
    </lineage>
</organism>
<dbReference type="AlphaFoldDB" id="A0A2P2IUQ1"/>
<sequence>MCEPDTTLGQANGVLGRRRRGRRVSFGESRGGAEEAVIPANPGSEEGRYPVDQRRSRHIVASARRNWSLLGRLLYAKS</sequence>